<comment type="caution">
    <text evidence="12">The sequence shown here is derived from an EMBL/GenBank/DDBJ whole genome shotgun (WGS) entry which is preliminary data.</text>
</comment>
<comment type="miscellaneous">
    <text evidence="9">This enzyme catalyzes only one turnover and therefore is not strictly catalytic. According to one definition, an enzyme is a biocatalyst that acts repeatedly and over many reaction cycles.</text>
</comment>
<evidence type="ECO:0000259" key="10">
    <source>
        <dbReference type="Pfam" id="PF01035"/>
    </source>
</evidence>
<dbReference type="InterPro" id="IPR036217">
    <property type="entry name" value="MethylDNA_cys_MeTrfase_DNAb"/>
</dbReference>
<evidence type="ECO:0000256" key="8">
    <source>
        <dbReference type="ARBA" id="ARBA00049348"/>
    </source>
</evidence>
<comment type="catalytic activity">
    <reaction evidence="1 9">
        <text>a 4-O-methyl-thymidine in DNA + L-cysteinyl-[protein] = a thymidine in DNA + S-methyl-L-cysteinyl-[protein]</text>
        <dbReference type="Rhea" id="RHEA:53428"/>
        <dbReference type="Rhea" id="RHEA-COMP:10131"/>
        <dbReference type="Rhea" id="RHEA-COMP:10132"/>
        <dbReference type="Rhea" id="RHEA-COMP:13555"/>
        <dbReference type="Rhea" id="RHEA-COMP:13556"/>
        <dbReference type="ChEBI" id="CHEBI:29950"/>
        <dbReference type="ChEBI" id="CHEBI:82612"/>
        <dbReference type="ChEBI" id="CHEBI:137386"/>
        <dbReference type="ChEBI" id="CHEBI:137387"/>
        <dbReference type="EC" id="2.1.1.63"/>
    </reaction>
</comment>
<sequence>MSPVYYRELITSAGVLTLAGTAHGLCMVQFGPAETKLPVMKRKWMKHDPGSLWIEDENMLDQAAEQLEEYFQGERKEFQLDIDLRGTTFQKLVWSQLQLIPYGETRSYKEIAAVMGVPKAVRAVGGANNQNPLPIVIPCHRVVGANGSLVGYAGGLDMKTLLLEQEGVLQSLSS</sequence>
<evidence type="ECO:0000256" key="1">
    <source>
        <dbReference type="ARBA" id="ARBA00001286"/>
    </source>
</evidence>
<reference evidence="12 13" key="1">
    <citation type="submission" date="2018-03" db="EMBL/GenBank/DDBJ databases">
        <title>Alkalicoccus saliphilus sp. nov., isolated from a mineral pool.</title>
        <authorList>
            <person name="Zhao B."/>
        </authorList>
    </citation>
    <scope>NUCLEOTIDE SEQUENCE [LARGE SCALE GENOMIC DNA]</scope>
    <source>
        <strain evidence="12 13">6AG</strain>
    </source>
</reference>
<keyword evidence="13" id="KW-1185">Reference proteome</keyword>
<keyword evidence="4 9" id="KW-0489">Methyltransferase</keyword>
<dbReference type="GO" id="GO:0006307">
    <property type="term" value="P:DNA alkylation repair"/>
    <property type="evidence" value="ECO:0007669"/>
    <property type="project" value="UniProtKB-UniRule"/>
</dbReference>
<feature type="active site" description="Nucleophile; methyl group acceptor" evidence="9">
    <location>
        <position position="139"/>
    </location>
</feature>
<comment type="function">
    <text evidence="9">Involved in the cellular defense against the biological effects of O6-methylguanine (O6-MeG) and O4-methylthymine (O4-MeT) in DNA. Repairs the methylated nucleobase in DNA by stoichiometrically transferring the methyl group to a cysteine residue in the enzyme. This is a suicide reaction: the enzyme is irreversibly inactivated.</text>
</comment>
<evidence type="ECO:0000256" key="9">
    <source>
        <dbReference type="HAMAP-Rule" id="MF_00772"/>
    </source>
</evidence>
<evidence type="ECO:0000259" key="11">
    <source>
        <dbReference type="Pfam" id="PF02870"/>
    </source>
</evidence>
<dbReference type="Pfam" id="PF02870">
    <property type="entry name" value="Methyltransf_1N"/>
    <property type="match status" value="1"/>
</dbReference>
<gene>
    <name evidence="12" type="ORF">C6Y45_08610</name>
</gene>
<dbReference type="EC" id="2.1.1.63" evidence="9"/>
<dbReference type="OrthoDB" id="9802228at2"/>
<proteinExistence type="inferred from homology"/>
<evidence type="ECO:0000256" key="6">
    <source>
        <dbReference type="ARBA" id="ARBA00022763"/>
    </source>
</evidence>
<dbReference type="CDD" id="cd06445">
    <property type="entry name" value="ATase"/>
    <property type="match status" value="1"/>
</dbReference>
<feature type="domain" description="Methylguanine DNA methyltransferase ribonuclease-like" evidence="11">
    <location>
        <begin position="5"/>
        <end position="84"/>
    </location>
</feature>
<protein>
    <recommendedName>
        <fullName evidence="9">Methylated-DNA--protein-cysteine methyltransferase</fullName>
        <ecNumber evidence="9">2.1.1.63</ecNumber>
    </recommendedName>
    <alternativeName>
        <fullName evidence="9">6-O-methylguanine-DNA methyltransferase</fullName>
        <shortName evidence="9">MGMT</shortName>
    </alternativeName>
    <alternativeName>
        <fullName evidence="9">O-6-methylguanine-DNA-alkyltransferase</fullName>
    </alternativeName>
</protein>
<name>A0A2T4U6K5_9BACI</name>
<keyword evidence="5 9" id="KW-0808">Transferase</keyword>
<dbReference type="NCBIfam" id="TIGR00589">
    <property type="entry name" value="ogt"/>
    <property type="match status" value="1"/>
</dbReference>
<evidence type="ECO:0000256" key="7">
    <source>
        <dbReference type="ARBA" id="ARBA00023204"/>
    </source>
</evidence>
<dbReference type="PANTHER" id="PTHR10815">
    <property type="entry name" value="METHYLATED-DNA--PROTEIN-CYSTEINE METHYLTRANSFERASE"/>
    <property type="match status" value="1"/>
</dbReference>
<dbReference type="GO" id="GO:0005737">
    <property type="term" value="C:cytoplasm"/>
    <property type="evidence" value="ECO:0007669"/>
    <property type="project" value="UniProtKB-SubCell"/>
</dbReference>
<dbReference type="RefSeq" id="WP_107584829.1">
    <property type="nucleotide sequence ID" value="NZ_PZJJ01000011.1"/>
</dbReference>
<dbReference type="GO" id="GO:0032259">
    <property type="term" value="P:methylation"/>
    <property type="evidence" value="ECO:0007669"/>
    <property type="project" value="UniProtKB-KW"/>
</dbReference>
<evidence type="ECO:0000313" key="12">
    <source>
        <dbReference type="EMBL" id="PTL39029.1"/>
    </source>
</evidence>
<dbReference type="InterPro" id="IPR001497">
    <property type="entry name" value="MethylDNA_cys_MeTrfase_AS"/>
</dbReference>
<comment type="similarity">
    <text evidence="2 9">Belongs to the MGMT family.</text>
</comment>
<dbReference type="InterPro" id="IPR014048">
    <property type="entry name" value="MethylDNA_cys_MeTrfase_DNA-bd"/>
</dbReference>
<accession>A0A2T4U6K5</accession>
<dbReference type="SUPFAM" id="SSF53155">
    <property type="entry name" value="Methylated DNA-protein cysteine methyltransferase domain"/>
    <property type="match status" value="1"/>
</dbReference>
<dbReference type="SUPFAM" id="SSF46767">
    <property type="entry name" value="Methylated DNA-protein cysteine methyltransferase, C-terminal domain"/>
    <property type="match status" value="1"/>
</dbReference>
<dbReference type="Proteomes" id="UP000240509">
    <property type="component" value="Unassembled WGS sequence"/>
</dbReference>
<dbReference type="InterPro" id="IPR023546">
    <property type="entry name" value="MGMT"/>
</dbReference>
<dbReference type="InterPro" id="IPR036388">
    <property type="entry name" value="WH-like_DNA-bd_sf"/>
</dbReference>
<evidence type="ECO:0000256" key="2">
    <source>
        <dbReference type="ARBA" id="ARBA00008711"/>
    </source>
</evidence>
<dbReference type="Gene3D" id="3.30.160.70">
    <property type="entry name" value="Methylated DNA-protein cysteine methyltransferase domain"/>
    <property type="match status" value="1"/>
</dbReference>
<keyword evidence="6 9" id="KW-0227">DNA damage</keyword>
<dbReference type="HAMAP" id="MF_00772">
    <property type="entry name" value="OGT"/>
    <property type="match status" value="1"/>
</dbReference>
<dbReference type="Gene3D" id="1.10.10.10">
    <property type="entry name" value="Winged helix-like DNA-binding domain superfamily/Winged helix DNA-binding domain"/>
    <property type="match status" value="1"/>
</dbReference>
<dbReference type="EMBL" id="PZJJ01000011">
    <property type="protein sequence ID" value="PTL39029.1"/>
    <property type="molecule type" value="Genomic_DNA"/>
</dbReference>
<dbReference type="AlphaFoldDB" id="A0A2T4U6K5"/>
<dbReference type="FunFam" id="1.10.10.10:FF:000214">
    <property type="entry name" value="Methylated-DNA--protein-cysteine methyltransferase"/>
    <property type="match status" value="1"/>
</dbReference>
<evidence type="ECO:0000256" key="4">
    <source>
        <dbReference type="ARBA" id="ARBA00022603"/>
    </source>
</evidence>
<comment type="subcellular location">
    <subcellularLocation>
        <location evidence="9">Cytoplasm</location>
    </subcellularLocation>
</comment>
<dbReference type="GO" id="GO:0003908">
    <property type="term" value="F:methylated-DNA-[protein]-cysteine S-methyltransferase activity"/>
    <property type="evidence" value="ECO:0007669"/>
    <property type="project" value="UniProtKB-UniRule"/>
</dbReference>
<feature type="domain" description="Methylated-DNA-[protein]-cysteine S-methyltransferase DNA binding" evidence="10">
    <location>
        <begin position="89"/>
        <end position="168"/>
    </location>
</feature>
<dbReference type="PANTHER" id="PTHR10815:SF5">
    <property type="entry name" value="METHYLATED-DNA--PROTEIN-CYSTEINE METHYLTRANSFERASE"/>
    <property type="match status" value="1"/>
</dbReference>
<dbReference type="InterPro" id="IPR036631">
    <property type="entry name" value="MGMT_N_sf"/>
</dbReference>
<evidence type="ECO:0000256" key="5">
    <source>
        <dbReference type="ARBA" id="ARBA00022679"/>
    </source>
</evidence>
<comment type="catalytic activity">
    <reaction evidence="8 9">
        <text>a 6-O-methyl-2'-deoxyguanosine in DNA + L-cysteinyl-[protein] = S-methyl-L-cysteinyl-[protein] + a 2'-deoxyguanosine in DNA</text>
        <dbReference type="Rhea" id="RHEA:24000"/>
        <dbReference type="Rhea" id="RHEA-COMP:10131"/>
        <dbReference type="Rhea" id="RHEA-COMP:10132"/>
        <dbReference type="Rhea" id="RHEA-COMP:11367"/>
        <dbReference type="Rhea" id="RHEA-COMP:11368"/>
        <dbReference type="ChEBI" id="CHEBI:29950"/>
        <dbReference type="ChEBI" id="CHEBI:82612"/>
        <dbReference type="ChEBI" id="CHEBI:85445"/>
        <dbReference type="ChEBI" id="CHEBI:85448"/>
        <dbReference type="EC" id="2.1.1.63"/>
    </reaction>
</comment>
<keyword evidence="7 9" id="KW-0234">DNA repair</keyword>
<dbReference type="InterPro" id="IPR008332">
    <property type="entry name" value="MethylG_MeTrfase_N"/>
</dbReference>
<keyword evidence="3 9" id="KW-0963">Cytoplasm</keyword>
<dbReference type="PROSITE" id="PS00374">
    <property type="entry name" value="MGMT"/>
    <property type="match status" value="1"/>
</dbReference>
<dbReference type="Pfam" id="PF01035">
    <property type="entry name" value="DNA_binding_1"/>
    <property type="match status" value="1"/>
</dbReference>
<evidence type="ECO:0000313" key="13">
    <source>
        <dbReference type="Proteomes" id="UP000240509"/>
    </source>
</evidence>
<organism evidence="12 13">
    <name type="scientific">Alkalicoccus saliphilus</name>
    <dbReference type="NCBI Taxonomy" id="200989"/>
    <lineage>
        <taxon>Bacteria</taxon>
        <taxon>Bacillati</taxon>
        <taxon>Bacillota</taxon>
        <taxon>Bacilli</taxon>
        <taxon>Bacillales</taxon>
        <taxon>Bacillaceae</taxon>
        <taxon>Alkalicoccus</taxon>
    </lineage>
</organism>
<evidence type="ECO:0000256" key="3">
    <source>
        <dbReference type="ARBA" id="ARBA00022490"/>
    </source>
</evidence>